<evidence type="ECO:0000313" key="2">
    <source>
        <dbReference type="EMBL" id="ATB45007.1"/>
    </source>
</evidence>
<dbReference type="Proteomes" id="UP000217343">
    <property type="component" value="Chromosome"/>
</dbReference>
<dbReference type="KEGG" id="mmas:MYMAC_000590"/>
<protein>
    <submittedName>
        <fullName evidence="2">Uncharacterized protein</fullName>
    </submittedName>
</protein>
<organism evidence="2 3">
    <name type="scientific">Corallococcus macrosporus DSM 14697</name>
    <dbReference type="NCBI Taxonomy" id="1189310"/>
    <lineage>
        <taxon>Bacteria</taxon>
        <taxon>Pseudomonadati</taxon>
        <taxon>Myxococcota</taxon>
        <taxon>Myxococcia</taxon>
        <taxon>Myxococcales</taxon>
        <taxon>Cystobacterineae</taxon>
        <taxon>Myxococcaceae</taxon>
        <taxon>Corallococcus</taxon>
    </lineage>
</organism>
<dbReference type="OrthoDB" id="5481151at2"/>
<dbReference type="AlphaFoldDB" id="A0A250JND6"/>
<proteinExistence type="predicted"/>
<keyword evidence="3" id="KW-1185">Reference proteome</keyword>
<dbReference type="RefSeq" id="WP_095961452.1">
    <property type="nucleotide sequence ID" value="NZ_CP022203.1"/>
</dbReference>
<feature type="compositionally biased region" description="Gly residues" evidence="1">
    <location>
        <begin position="396"/>
        <end position="416"/>
    </location>
</feature>
<feature type="region of interest" description="Disordered" evidence="1">
    <location>
        <begin position="554"/>
        <end position="604"/>
    </location>
</feature>
<sequence length="604" mass="61003">MKGWGRWLGWGWLVALAGAWACGGAAWDEDTDAACAGLLPGDVVITEYLNDPVGTDTGQEYVELHNPTRVRADLRGVTLYASRSDGSQERAFAVLEDWTVEAGGYLVLGDVRDGPLPAHVEHAYGEGLGALGNSGGRLGVRCGARVLDEVQLSAPAKGGVARVYDGRLVPDVAGNDDLARWCDSPDAGGGGAFQGSPGAANAPCGPPGDAGLPVDAGHVPTCLPGDAGVARPLVRPRAGDLVLTEVMANPRGDDTLGEWVELLATAPVDLNGVTLAAEAGETTVAAEGCLSLAAGESAVLARRADATLNGGLPTPRATFHMDLRNAGGRLVVKVGDAVVDAADYGPAVDGVATQVSAPLADADGNDAPAAWCEATAAYGTRGNLGTPGQVNRACVGDGGTPGGAGDGGTPAGGGDAGTPAPPGCIDRTTGASRARRTPAAGSLVLTEFMADPQAVADATGEWVEVLALRDVDLNGVSLSNEGGSRATFESALCLSVKAGGRAILARSEDAARNGGLPAVLGTFNFNLPNTAGNRKLELSVEGRLVDAVTWTGAATPGVSSQLDPHRSDPQRNDWPGSFCPTPDAARYGRGDRGTPGGVNRPCAP</sequence>
<accession>A0A250JND6</accession>
<gene>
    <name evidence="2" type="ORF">MYMAC_000590</name>
</gene>
<feature type="region of interest" description="Disordered" evidence="1">
    <location>
        <begin position="395"/>
        <end position="437"/>
    </location>
</feature>
<evidence type="ECO:0000256" key="1">
    <source>
        <dbReference type="SAM" id="MobiDB-lite"/>
    </source>
</evidence>
<name>A0A250JND6_9BACT</name>
<reference evidence="2 3" key="1">
    <citation type="submission" date="2017-06" db="EMBL/GenBank/DDBJ databases">
        <title>Sequencing and comparative analysis of myxobacterial genomes.</title>
        <authorList>
            <person name="Rupp O."/>
            <person name="Goesmann A."/>
            <person name="Sogaard-Andersen L."/>
        </authorList>
    </citation>
    <scope>NUCLEOTIDE SEQUENCE [LARGE SCALE GENOMIC DNA]</scope>
    <source>
        <strain evidence="2 3">DSM 14697</strain>
    </source>
</reference>
<dbReference type="EMBL" id="CP022203">
    <property type="protein sequence ID" value="ATB45007.1"/>
    <property type="molecule type" value="Genomic_DNA"/>
</dbReference>
<evidence type="ECO:0000313" key="3">
    <source>
        <dbReference type="Proteomes" id="UP000217343"/>
    </source>
</evidence>